<evidence type="ECO:0000256" key="1">
    <source>
        <dbReference type="SAM" id="MobiDB-lite"/>
    </source>
</evidence>
<name>A0ABQ5C359_9ASTR</name>
<sequence>MRREGEAVMCYTPSFHNSVEHGPGNEEEEVNDAQSECGEKINVKGGGNGSTSSGHFKMSEVPRSGGSMLGLLEEVVKVGQVMGFNMKGCISNMEDIIGSQGVDEGDR</sequence>
<proteinExistence type="predicted"/>
<protein>
    <recommendedName>
        <fullName evidence="4">RNA-directed DNA polymerase, eukaryota</fullName>
    </recommendedName>
</protein>
<evidence type="ECO:0000313" key="3">
    <source>
        <dbReference type="Proteomes" id="UP001151760"/>
    </source>
</evidence>
<evidence type="ECO:0008006" key="4">
    <source>
        <dbReference type="Google" id="ProtNLM"/>
    </source>
</evidence>
<keyword evidence="3" id="KW-1185">Reference proteome</keyword>
<dbReference type="Proteomes" id="UP001151760">
    <property type="component" value="Unassembled WGS sequence"/>
</dbReference>
<feature type="region of interest" description="Disordered" evidence="1">
    <location>
        <begin position="14"/>
        <end position="61"/>
    </location>
</feature>
<evidence type="ECO:0000313" key="2">
    <source>
        <dbReference type="EMBL" id="GJT21595.1"/>
    </source>
</evidence>
<reference evidence="2" key="2">
    <citation type="submission" date="2022-01" db="EMBL/GenBank/DDBJ databases">
        <authorList>
            <person name="Yamashiro T."/>
            <person name="Shiraishi A."/>
            <person name="Satake H."/>
            <person name="Nakayama K."/>
        </authorList>
    </citation>
    <scope>NUCLEOTIDE SEQUENCE</scope>
</reference>
<dbReference type="EMBL" id="BQNB010013902">
    <property type="protein sequence ID" value="GJT21595.1"/>
    <property type="molecule type" value="Genomic_DNA"/>
</dbReference>
<reference evidence="2" key="1">
    <citation type="journal article" date="2022" name="Int. J. Mol. Sci.">
        <title>Draft Genome of Tanacetum Coccineum: Genomic Comparison of Closely Related Tanacetum-Family Plants.</title>
        <authorList>
            <person name="Yamashiro T."/>
            <person name="Shiraishi A."/>
            <person name="Nakayama K."/>
            <person name="Satake H."/>
        </authorList>
    </citation>
    <scope>NUCLEOTIDE SEQUENCE</scope>
</reference>
<organism evidence="2 3">
    <name type="scientific">Tanacetum coccineum</name>
    <dbReference type="NCBI Taxonomy" id="301880"/>
    <lineage>
        <taxon>Eukaryota</taxon>
        <taxon>Viridiplantae</taxon>
        <taxon>Streptophyta</taxon>
        <taxon>Embryophyta</taxon>
        <taxon>Tracheophyta</taxon>
        <taxon>Spermatophyta</taxon>
        <taxon>Magnoliopsida</taxon>
        <taxon>eudicotyledons</taxon>
        <taxon>Gunneridae</taxon>
        <taxon>Pentapetalae</taxon>
        <taxon>asterids</taxon>
        <taxon>campanulids</taxon>
        <taxon>Asterales</taxon>
        <taxon>Asteraceae</taxon>
        <taxon>Asteroideae</taxon>
        <taxon>Anthemideae</taxon>
        <taxon>Anthemidinae</taxon>
        <taxon>Tanacetum</taxon>
    </lineage>
</organism>
<comment type="caution">
    <text evidence="2">The sequence shown here is derived from an EMBL/GenBank/DDBJ whole genome shotgun (WGS) entry which is preliminary data.</text>
</comment>
<accession>A0ABQ5C359</accession>
<gene>
    <name evidence="2" type="ORF">Tco_0891532</name>
</gene>